<evidence type="ECO:0000313" key="1">
    <source>
        <dbReference type="EMBL" id="OUJ69928.1"/>
    </source>
</evidence>
<organism evidence="1 2">
    <name type="scientific">Hymenobacter crusticola</name>
    <dbReference type="NCBI Taxonomy" id="1770526"/>
    <lineage>
        <taxon>Bacteria</taxon>
        <taxon>Pseudomonadati</taxon>
        <taxon>Bacteroidota</taxon>
        <taxon>Cytophagia</taxon>
        <taxon>Cytophagales</taxon>
        <taxon>Hymenobacteraceae</taxon>
        <taxon>Hymenobacter</taxon>
    </lineage>
</organism>
<dbReference type="AlphaFoldDB" id="A0A243W6T9"/>
<reference evidence="1 2" key="1">
    <citation type="submission" date="2017-01" db="EMBL/GenBank/DDBJ databases">
        <title>A new Hymenobacter.</title>
        <authorList>
            <person name="Liang Y."/>
            <person name="Feng F."/>
        </authorList>
    </citation>
    <scope>NUCLEOTIDE SEQUENCE [LARGE SCALE GENOMIC DNA]</scope>
    <source>
        <strain evidence="1">MIMBbqt21</strain>
    </source>
</reference>
<sequence length="111" mass="12519">MAFSPSSDDLQGESPEFWQIQQQHADASHIAWCLEEVVFHSPEAAFAHLRHDPTAYALTLARLIGLVWVTGLSADNIIWEEQSFLTTGRYSRQLQAACENLAKKLRGIHRS</sequence>
<accession>A0A243W6T9</accession>
<dbReference type="RefSeq" id="WP_086596977.1">
    <property type="nucleotide sequence ID" value="NZ_MTSE01000028.1"/>
</dbReference>
<dbReference type="Proteomes" id="UP000194873">
    <property type="component" value="Unassembled WGS sequence"/>
</dbReference>
<protein>
    <submittedName>
        <fullName evidence="1">Uncharacterized protein</fullName>
    </submittedName>
</protein>
<evidence type="ECO:0000313" key="2">
    <source>
        <dbReference type="Proteomes" id="UP000194873"/>
    </source>
</evidence>
<proteinExistence type="predicted"/>
<name>A0A243W6T9_9BACT</name>
<keyword evidence="2" id="KW-1185">Reference proteome</keyword>
<dbReference type="EMBL" id="MTSE01000028">
    <property type="protein sequence ID" value="OUJ69928.1"/>
    <property type="molecule type" value="Genomic_DNA"/>
</dbReference>
<dbReference type="OrthoDB" id="9931022at2"/>
<gene>
    <name evidence="1" type="ORF">BXP70_25645</name>
</gene>
<comment type="caution">
    <text evidence="1">The sequence shown here is derived from an EMBL/GenBank/DDBJ whole genome shotgun (WGS) entry which is preliminary data.</text>
</comment>